<dbReference type="AlphaFoldDB" id="A0A4Y8KTN5"/>
<gene>
    <name evidence="2" type="ORF">E3T53_00850</name>
</gene>
<proteinExistence type="predicted"/>
<organism evidence="2 3">
    <name type="scientific">Cryobacterium psychrophilum</name>
    <dbReference type="NCBI Taxonomy" id="41988"/>
    <lineage>
        <taxon>Bacteria</taxon>
        <taxon>Bacillati</taxon>
        <taxon>Actinomycetota</taxon>
        <taxon>Actinomycetes</taxon>
        <taxon>Micrococcales</taxon>
        <taxon>Microbacteriaceae</taxon>
        <taxon>Cryobacterium</taxon>
    </lineage>
</organism>
<evidence type="ECO:0000313" key="3">
    <source>
        <dbReference type="Proteomes" id="UP000298218"/>
    </source>
</evidence>
<dbReference type="InterPro" id="IPR002591">
    <property type="entry name" value="Phosphodiest/P_Trfase"/>
</dbReference>
<dbReference type="Gene3D" id="3.40.720.10">
    <property type="entry name" value="Alkaline Phosphatase, subunit A"/>
    <property type="match status" value="1"/>
</dbReference>
<dbReference type="OrthoDB" id="1956004at2"/>
<dbReference type="Proteomes" id="UP000298218">
    <property type="component" value="Unassembled WGS sequence"/>
</dbReference>
<dbReference type="Pfam" id="PF01663">
    <property type="entry name" value="Phosphodiest"/>
    <property type="match status" value="1"/>
</dbReference>
<dbReference type="EMBL" id="SOHQ01000001">
    <property type="protein sequence ID" value="TFD82449.1"/>
    <property type="molecule type" value="Genomic_DNA"/>
</dbReference>
<evidence type="ECO:0000256" key="1">
    <source>
        <dbReference type="SAM" id="MobiDB-lite"/>
    </source>
</evidence>
<feature type="region of interest" description="Disordered" evidence="1">
    <location>
        <begin position="1"/>
        <end position="24"/>
    </location>
</feature>
<sequence length="179" mass="19305">MAPTGPHWPPLADTAGPGPVISPRLDQQNAGVHKVIVRDGEMYGYRRADTEVTDMSRIYLDQFGPAASFVYLGEVDEAGHVYGGVSAEYLVAVSRIDAHLGTLLHAISTRAAREDEDWLVGITTDHGHLDEGGHGVREDVVRGSFFAAARSGRGDQAWPDEGLSLPASMRPEKITPYLA</sequence>
<evidence type="ECO:0000313" key="2">
    <source>
        <dbReference type="EMBL" id="TFD82449.1"/>
    </source>
</evidence>
<keyword evidence="3" id="KW-1185">Reference proteome</keyword>
<name>A0A4Y8KTN5_9MICO</name>
<reference evidence="2 3" key="1">
    <citation type="submission" date="2019-03" db="EMBL/GenBank/DDBJ databases">
        <title>Genomics of glacier-inhabiting Cryobacterium strains.</title>
        <authorList>
            <person name="Liu Q."/>
            <person name="Xin Y.-H."/>
        </authorList>
    </citation>
    <scope>NUCLEOTIDE SEQUENCE [LARGE SCALE GENOMIC DNA]</scope>
    <source>
        <strain evidence="2 3">CGMCC 1.4292</strain>
    </source>
</reference>
<comment type="caution">
    <text evidence="2">The sequence shown here is derived from an EMBL/GenBank/DDBJ whole genome shotgun (WGS) entry which is preliminary data.</text>
</comment>
<accession>A0A4Y8KTN5</accession>
<protein>
    <recommendedName>
        <fullName evidence="4">Alkaline phosphatase family protein</fullName>
    </recommendedName>
</protein>
<evidence type="ECO:0008006" key="4">
    <source>
        <dbReference type="Google" id="ProtNLM"/>
    </source>
</evidence>
<dbReference type="InterPro" id="IPR017850">
    <property type="entry name" value="Alkaline_phosphatase_core_sf"/>
</dbReference>
<dbReference type="SUPFAM" id="SSF53649">
    <property type="entry name" value="Alkaline phosphatase-like"/>
    <property type="match status" value="1"/>
</dbReference>